<gene>
    <name evidence="2" type="ORF">CAGA_25130</name>
</gene>
<dbReference type="CDD" id="cd00093">
    <property type="entry name" value="HTH_XRE"/>
    <property type="match status" value="1"/>
</dbReference>
<dbReference type="OrthoDB" id="2086515at2"/>
<dbReference type="Proteomes" id="UP000297714">
    <property type="component" value="Unassembled WGS sequence"/>
</dbReference>
<dbReference type="RefSeq" id="WP_135661189.1">
    <property type="nucleotide sequence ID" value="NZ_SRMQ01000023.1"/>
</dbReference>
<feature type="domain" description="HTH cro/C1-type" evidence="1">
    <location>
        <begin position="9"/>
        <end position="62"/>
    </location>
</feature>
<sequence>MPANWTAQLIAKLHLNRISKKQLAEQLGYTPEYVSMVLNGHRNPNGAEAEFSKALDELIQKKQNGGT</sequence>
<evidence type="ECO:0000313" key="2">
    <source>
        <dbReference type="EMBL" id="TGJ75336.1"/>
    </source>
</evidence>
<dbReference type="PROSITE" id="PS50943">
    <property type="entry name" value="HTH_CROC1"/>
    <property type="match status" value="1"/>
</dbReference>
<proteinExistence type="predicted"/>
<name>A0A4Z0YBW8_9FIRM</name>
<dbReference type="InterPro" id="IPR001387">
    <property type="entry name" value="Cro/C1-type_HTH"/>
</dbReference>
<comment type="caution">
    <text evidence="2">The sequence shown here is derived from an EMBL/GenBank/DDBJ whole genome shotgun (WGS) entry which is preliminary data.</text>
</comment>
<evidence type="ECO:0000313" key="3">
    <source>
        <dbReference type="Proteomes" id="UP000297714"/>
    </source>
</evidence>
<evidence type="ECO:0000259" key="1">
    <source>
        <dbReference type="PROSITE" id="PS50943"/>
    </source>
</evidence>
<dbReference type="GO" id="GO:0003677">
    <property type="term" value="F:DNA binding"/>
    <property type="evidence" value="ECO:0007669"/>
    <property type="project" value="InterPro"/>
</dbReference>
<dbReference type="SUPFAM" id="SSF47413">
    <property type="entry name" value="lambda repressor-like DNA-binding domains"/>
    <property type="match status" value="1"/>
</dbReference>
<dbReference type="AlphaFoldDB" id="A0A4Z0YBW8"/>
<dbReference type="Pfam" id="PF01381">
    <property type="entry name" value="HTH_3"/>
    <property type="match status" value="1"/>
</dbReference>
<organism evidence="2 3">
    <name type="scientific">Caproiciproducens galactitolivorans</name>
    <dbReference type="NCBI Taxonomy" id="642589"/>
    <lineage>
        <taxon>Bacteria</taxon>
        <taxon>Bacillati</taxon>
        <taxon>Bacillota</taxon>
        <taxon>Clostridia</taxon>
        <taxon>Eubacteriales</taxon>
        <taxon>Acutalibacteraceae</taxon>
        <taxon>Caproiciproducens</taxon>
    </lineage>
</organism>
<dbReference type="InterPro" id="IPR010982">
    <property type="entry name" value="Lambda_DNA-bd_dom_sf"/>
</dbReference>
<dbReference type="Gene3D" id="1.10.260.40">
    <property type="entry name" value="lambda repressor-like DNA-binding domains"/>
    <property type="match status" value="1"/>
</dbReference>
<accession>A0A4Z0YBW8</accession>
<protein>
    <submittedName>
        <fullName evidence="2">Helix-turn-helix protein</fullName>
    </submittedName>
</protein>
<reference evidence="2 3" key="1">
    <citation type="submission" date="2019-04" db="EMBL/GenBank/DDBJ databases">
        <authorList>
            <person name="Poehlein A."/>
            <person name="Bengelsdorf F.R."/>
            <person name="Duerre P."/>
            <person name="Daniel R."/>
        </authorList>
    </citation>
    <scope>NUCLEOTIDE SEQUENCE [LARGE SCALE GENOMIC DNA]</scope>
    <source>
        <strain evidence="2 3">BS-1</strain>
    </source>
</reference>
<dbReference type="EMBL" id="SRMQ01000023">
    <property type="protein sequence ID" value="TGJ75336.1"/>
    <property type="molecule type" value="Genomic_DNA"/>
</dbReference>
<keyword evidence="3" id="KW-1185">Reference proteome</keyword>